<accession>A0AA88A1E4</accession>
<evidence type="ECO:0000313" key="2">
    <source>
        <dbReference type="Proteomes" id="UP001187192"/>
    </source>
</evidence>
<name>A0AA88A1E4_FICCA</name>
<protein>
    <submittedName>
        <fullName evidence="1">Uncharacterized protein</fullName>
    </submittedName>
</protein>
<organism evidence="1 2">
    <name type="scientific">Ficus carica</name>
    <name type="common">Common fig</name>
    <dbReference type="NCBI Taxonomy" id="3494"/>
    <lineage>
        <taxon>Eukaryota</taxon>
        <taxon>Viridiplantae</taxon>
        <taxon>Streptophyta</taxon>
        <taxon>Embryophyta</taxon>
        <taxon>Tracheophyta</taxon>
        <taxon>Spermatophyta</taxon>
        <taxon>Magnoliopsida</taxon>
        <taxon>eudicotyledons</taxon>
        <taxon>Gunneridae</taxon>
        <taxon>Pentapetalae</taxon>
        <taxon>rosids</taxon>
        <taxon>fabids</taxon>
        <taxon>Rosales</taxon>
        <taxon>Moraceae</taxon>
        <taxon>Ficeae</taxon>
        <taxon>Ficus</taxon>
    </lineage>
</organism>
<dbReference type="Proteomes" id="UP001187192">
    <property type="component" value="Unassembled WGS sequence"/>
</dbReference>
<dbReference type="AlphaFoldDB" id="A0AA88A1E4"/>
<sequence>MGGPTTSQRVDHSSGPILNRHRNIRLRNRRQAGDGDWKLYILDAFSGLAVYSGEVEKQGEAGSVGGEEIVSRNVESGGDFKRGVAEEVDDEGPEFGFLGKCLKDFADVRLVATRKLKEVMDRVKIGSGVVIGDGGQAVEGDVFEGGGVSVVVGVRRRVEDEDGDGEGGVVSEDELGKLHRGSQVALHAWTWKQNYCVPHGLLVPA</sequence>
<gene>
    <name evidence="1" type="ORF">TIFTF001_013707</name>
</gene>
<proteinExistence type="predicted"/>
<dbReference type="EMBL" id="BTGU01000018">
    <property type="protein sequence ID" value="GMN44507.1"/>
    <property type="molecule type" value="Genomic_DNA"/>
</dbReference>
<comment type="caution">
    <text evidence="1">The sequence shown here is derived from an EMBL/GenBank/DDBJ whole genome shotgun (WGS) entry which is preliminary data.</text>
</comment>
<reference evidence="1" key="1">
    <citation type="submission" date="2023-07" db="EMBL/GenBank/DDBJ databases">
        <title>draft genome sequence of fig (Ficus carica).</title>
        <authorList>
            <person name="Takahashi T."/>
            <person name="Nishimura K."/>
        </authorList>
    </citation>
    <scope>NUCLEOTIDE SEQUENCE</scope>
</reference>
<keyword evidence="2" id="KW-1185">Reference proteome</keyword>
<evidence type="ECO:0000313" key="1">
    <source>
        <dbReference type="EMBL" id="GMN44507.1"/>
    </source>
</evidence>